<dbReference type="GO" id="GO:0006013">
    <property type="term" value="P:mannose metabolic process"/>
    <property type="evidence" value="ECO:0007669"/>
    <property type="project" value="InterPro"/>
</dbReference>
<evidence type="ECO:0000313" key="4">
    <source>
        <dbReference type="Proteomes" id="UP000093309"/>
    </source>
</evidence>
<dbReference type="EMBL" id="LYPC01000014">
    <property type="protein sequence ID" value="OCT15202.1"/>
    <property type="molecule type" value="Genomic_DNA"/>
</dbReference>
<dbReference type="Gene3D" id="3.20.110.10">
    <property type="entry name" value="Glycoside hydrolase 38, N terminal domain"/>
    <property type="match status" value="1"/>
</dbReference>
<dbReference type="Proteomes" id="UP000093309">
    <property type="component" value="Unassembled WGS sequence"/>
</dbReference>
<dbReference type="InterPro" id="IPR027291">
    <property type="entry name" value="Glyco_hydro_38_N_sf"/>
</dbReference>
<dbReference type="RefSeq" id="WP_065852113.1">
    <property type="nucleotide sequence ID" value="NZ_LYPC01000014.1"/>
</dbReference>
<protein>
    <recommendedName>
        <fullName evidence="5">Glycoside hydrolase family 38 N-terminal domain-containing protein</fullName>
    </recommendedName>
</protein>
<dbReference type="InterPro" id="IPR011330">
    <property type="entry name" value="Glyco_hydro/deAcase_b/a-brl"/>
</dbReference>
<dbReference type="GO" id="GO:0009313">
    <property type="term" value="P:oligosaccharide catabolic process"/>
    <property type="evidence" value="ECO:0007669"/>
    <property type="project" value="TreeGrafter"/>
</dbReference>
<dbReference type="SUPFAM" id="SSF74650">
    <property type="entry name" value="Galactose mutarotase-like"/>
    <property type="match status" value="1"/>
</dbReference>
<evidence type="ECO:0008006" key="5">
    <source>
        <dbReference type="Google" id="ProtNLM"/>
    </source>
</evidence>
<dbReference type="InterPro" id="IPR041147">
    <property type="entry name" value="GH38_C"/>
</dbReference>
<reference evidence="4" key="1">
    <citation type="submission" date="2016-05" db="EMBL/GenBank/DDBJ databases">
        <title>Paenibacillus oryzae. sp. nov., isolated from the rice root.</title>
        <authorList>
            <person name="Zhang J."/>
            <person name="Zhang X."/>
        </authorList>
    </citation>
    <scope>NUCLEOTIDE SEQUENCE [LARGE SCALE GENOMIC DNA]</scope>
    <source>
        <strain evidence="4">KCTC13222</strain>
    </source>
</reference>
<dbReference type="GO" id="GO:0030246">
    <property type="term" value="F:carbohydrate binding"/>
    <property type="evidence" value="ECO:0007669"/>
    <property type="project" value="InterPro"/>
</dbReference>
<accession>A0A1C1A3R5</accession>
<comment type="caution">
    <text evidence="3">The sequence shown here is derived from an EMBL/GenBank/DDBJ whole genome shotgun (WGS) entry which is preliminary data.</text>
</comment>
<gene>
    <name evidence="3" type="ORF">A8709_13950</name>
</gene>
<dbReference type="SUPFAM" id="SSF88713">
    <property type="entry name" value="Glycoside hydrolase/deacetylase"/>
    <property type="match status" value="1"/>
</dbReference>
<dbReference type="STRING" id="512399.A8709_13950"/>
<evidence type="ECO:0000313" key="3">
    <source>
        <dbReference type="EMBL" id="OCT15202.1"/>
    </source>
</evidence>
<name>A0A1C1A3R5_9BACL</name>
<dbReference type="AlphaFoldDB" id="A0A1C1A3R5"/>
<dbReference type="PANTHER" id="PTHR46017">
    <property type="entry name" value="ALPHA-MANNOSIDASE 2C1"/>
    <property type="match status" value="1"/>
</dbReference>
<dbReference type="CDD" id="cd10791">
    <property type="entry name" value="GH38N_AMII_like_1"/>
    <property type="match status" value="1"/>
</dbReference>
<keyword evidence="4" id="KW-1185">Reference proteome</keyword>
<dbReference type="Pfam" id="PF01074">
    <property type="entry name" value="Glyco_hydro_38N"/>
    <property type="match status" value="1"/>
</dbReference>
<organism evidence="3 4">
    <name type="scientific">Paenibacillus pectinilyticus</name>
    <dbReference type="NCBI Taxonomy" id="512399"/>
    <lineage>
        <taxon>Bacteria</taxon>
        <taxon>Bacillati</taxon>
        <taxon>Bacillota</taxon>
        <taxon>Bacilli</taxon>
        <taxon>Bacillales</taxon>
        <taxon>Paenibacillaceae</taxon>
        <taxon>Paenibacillus</taxon>
    </lineage>
</organism>
<dbReference type="Pfam" id="PF17677">
    <property type="entry name" value="Glyco_hydro38C2"/>
    <property type="match status" value="1"/>
</dbReference>
<evidence type="ECO:0000259" key="1">
    <source>
        <dbReference type="Pfam" id="PF01074"/>
    </source>
</evidence>
<proteinExistence type="predicted"/>
<feature type="domain" description="Glycosyl hydrolases family 38 C-terminal" evidence="2">
    <location>
        <begin position="787"/>
        <end position="851"/>
    </location>
</feature>
<dbReference type="InterPro" id="IPR000602">
    <property type="entry name" value="Glyco_hydro_38_N"/>
</dbReference>
<dbReference type="GO" id="GO:0004559">
    <property type="term" value="F:alpha-mannosidase activity"/>
    <property type="evidence" value="ECO:0007669"/>
    <property type="project" value="InterPro"/>
</dbReference>
<dbReference type="PANTHER" id="PTHR46017:SF1">
    <property type="entry name" value="ALPHA-MANNOSIDASE 2C1"/>
    <property type="match status" value="1"/>
</dbReference>
<sequence length="866" mass="99536">MSKIKEILVYHHSHLDIGYTHTQPMLMELQNTYIDQVLDLCEQTQHDAEENRFYWTCEATLPVMKWLETASSGQVERFSKFLNNGQICIAALSMHTSPLCNAEQLARLLYPIKELRDKFHVPIRTAINHDINGQPWTIAQAMLDAGVELYTTGINIHLGGLPLERPRAFKWVAPDGRELLTFNGEHYSLFTQWCQLEEESTELMKKGLDRYMDRIERDGYPYDFIYLSATNVPHYDNTPPDQILLAMIRKWNAEGHEQRMRMVTPEMLLQKLKEQPSETIQTYRGDWTDFWNFGAASSAEETRLNRRSKVSLKNAEFLSAVQNNNFSGNRHLFQEAWDQAQLYDEHTWGANISTTHPDEMFTKIQWMHKAHFAYKANSLSGYVLNQQLEELAGNPLQSGPPQGVMLVNPTHVEQLCDLHIPDYYLHGGRHTSAARFSYIQNNYDINWKTPSYGLIKMPPFSYKVLPLTTPIAVEEAASHIDITDSSIDTPYYRITFDKEIGRIHELINKSTGWQMIDQSSEWTLFQFVHESPDPLRNKLDRTTIHDRVLDDCNNNISCWNNEWKAMRRGADQLISFQVDRHSSGVTLTMVWTAPGVKRLEQRMTFFVGRPDIELSAAIDKLDIREPESIYFAFPLQLKENWKSVFDSAGTFAALDEDQLPTVCKEWVTVDQTVSLYDDKHGITLACPDAPLVQIGDFHFGKEQKSIQRNENPILLAWPLNNYWDTNFRASQPGLIEVRYVLSTFHTFEAEEAMKKGVEASQPVQIFPVMHGSAEKEGQLLEVTGSGVVPTYIKPAMDDDGFIIRLRNLKDAPTEATVKIPGFEISRAFKTNILEENEQELAITNGGLDVMIGARQWFHIRVIKVFE</sequence>
<dbReference type="InterPro" id="IPR011013">
    <property type="entry name" value="Gal_mutarotase_sf_dom"/>
</dbReference>
<feature type="domain" description="Glycoside hydrolase family 38 N-terminal" evidence="1">
    <location>
        <begin position="7"/>
        <end position="282"/>
    </location>
</feature>
<evidence type="ECO:0000259" key="2">
    <source>
        <dbReference type="Pfam" id="PF17677"/>
    </source>
</evidence>
<dbReference type="OrthoDB" id="237949at2"/>